<keyword evidence="3" id="KW-1185">Reference proteome</keyword>
<sequence length="67" mass="7287">MRVPGGMTAGRAVARQAVSRTRRTPDGRDTRTAEQATLDRHTRDVDGVDVAMRGRVGVFTAAPRVPR</sequence>
<dbReference type="EMBL" id="BONZ01000056">
    <property type="protein sequence ID" value="GIH17679.1"/>
    <property type="molecule type" value="Genomic_DNA"/>
</dbReference>
<organism evidence="2 3">
    <name type="scientific">Rugosimonospora africana</name>
    <dbReference type="NCBI Taxonomy" id="556532"/>
    <lineage>
        <taxon>Bacteria</taxon>
        <taxon>Bacillati</taxon>
        <taxon>Actinomycetota</taxon>
        <taxon>Actinomycetes</taxon>
        <taxon>Micromonosporales</taxon>
        <taxon>Micromonosporaceae</taxon>
        <taxon>Rugosimonospora</taxon>
    </lineage>
</organism>
<name>A0A8J3VT36_9ACTN</name>
<gene>
    <name evidence="2" type="ORF">Raf01_58510</name>
</gene>
<proteinExistence type="predicted"/>
<dbReference type="Proteomes" id="UP000642748">
    <property type="component" value="Unassembled WGS sequence"/>
</dbReference>
<reference evidence="2" key="1">
    <citation type="submission" date="2021-01" db="EMBL/GenBank/DDBJ databases">
        <title>Whole genome shotgun sequence of Rugosimonospora africana NBRC 104875.</title>
        <authorList>
            <person name="Komaki H."/>
            <person name="Tamura T."/>
        </authorList>
    </citation>
    <scope>NUCLEOTIDE SEQUENCE</scope>
    <source>
        <strain evidence="2">NBRC 104875</strain>
    </source>
</reference>
<feature type="compositionally biased region" description="Basic and acidic residues" evidence="1">
    <location>
        <begin position="23"/>
        <end position="41"/>
    </location>
</feature>
<protein>
    <submittedName>
        <fullName evidence="2">Uncharacterized protein</fullName>
    </submittedName>
</protein>
<feature type="region of interest" description="Disordered" evidence="1">
    <location>
        <begin position="1"/>
        <end position="41"/>
    </location>
</feature>
<evidence type="ECO:0000313" key="3">
    <source>
        <dbReference type="Proteomes" id="UP000642748"/>
    </source>
</evidence>
<evidence type="ECO:0000256" key="1">
    <source>
        <dbReference type="SAM" id="MobiDB-lite"/>
    </source>
</evidence>
<evidence type="ECO:0000313" key="2">
    <source>
        <dbReference type="EMBL" id="GIH17679.1"/>
    </source>
</evidence>
<accession>A0A8J3VT36</accession>
<comment type="caution">
    <text evidence="2">The sequence shown here is derived from an EMBL/GenBank/DDBJ whole genome shotgun (WGS) entry which is preliminary data.</text>
</comment>
<dbReference type="AlphaFoldDB" id="A0A8J3VT36"/>